<dbReference type="FunFam" id="1.10.1410.10:FF:000005">
    <property type="entry name" value="Nucleolar protein 6"/>
    <property type="match status" value="1"/>
</dbReference>
<dbReference type="InterPro" id="IPR035082">
    <property type="entry name" value="Nrap_D1"/>
</dbReference>
<dbReference type="GO" id="GO:0006409">
    <property type="term" value="P:tRNA export from nucleus"/>
    <property type="evidence" value="ECO:0007669"/>
    <property type="project" value="TreeGrafter"/>
</dbReference>
<evidence type="ECO:0000256" key="6">
    <source>
        <dbReference type="ARBA" id="ARBA00022884"/>
    </source>
</evidence>
<dbReference type="Gene3D" id="3.30.70.3030">
    <property type="match status" value="1"/>
</dbReference>
<comment type="caution">
    <text evidence="16">The sequence shown here is derived from an EMBL/GenBank/DDBJ whole genome shotgun (WGS) entry which is preliminary data.</text>
</comment>
<dbReference type="InterPro" id="IPR035371">
    <property type="entry name" value="Nrap_D6"/>
</dbReference>
<dbReference type="GO" id="GO:0034456">
    <property type="term" value="C:UTP-C complex"/>
    <property type="evidence" value="ECO:0007669"/>
    <property type="project" value="TreeGrafter"/>
</dbReference>
<dbReference type="GO" id="GO:0006364">
    <property type="term" value="P:rRNA processing"/>
    <property type="evidence" value="ECO:0007669"/>
    <property type="project" value="TreeGrafter"/>
</dbReference>
<evidence type="ECO:0000256" key="1">
    <source>
        <dbReference type="ARBA" id="ARBA00004286"/>
    </source>
</evidence>
<dbReference type="AlphaFoldDB" id="A0AAU9X8A1"/>
<evidence type="ECO:0000256" key="3">
    <source>
        <dbReference type="ARBA" id="ARBA00006674"/>
    </source>
</evidence>
<dbReference type="Pfam" id="PF17405">
    <property type="entry name" value="Nrap_D4"/>
    <property type="match status" value="1"/>
</dbReference>
<dbReference type="Pfam" id="PF17404">
    <property type="entry name" value="Nrap_D3"/>
    <property type="match status" value="1"/>
</dbReference>
<dbReference type="InterPro" id="IPR035370">
    <property type="entry name" value="Nrap_D5"/>
</dbReference>
<dbReference type="Proteomes" id="UP001159428">
    <property type="component" value="Unassembled WGS sequence"/>
</dbReference>
<keyword evidence="17" id="KW-1185">Reference proteome</keyword>
<dbReference type="Pfam" id="PF17407">
    <property type="entry name" value="Nrap_D6"/>
    <property type="match status" value="1"/>
</dbReference>
<keyword evidence="5" id="KW-0158">Chromosome</keyword>
<evidence type="ECO:0000259" key="11">
    <source>
        <dbReference type="Pfam" id="PF17403"/>
    </source>
</evidence>
<evidence type="ECO:0000256" key="9">
    <source>
        <dbReference type="RuleBase" id="RU364032"/>
    </source>
</evidence>
<dbReference type="GO" id="GO:0005694">
    <property type="term" value="C:chromosome"/>
    <property type="evidence" value="ECO:0007669"/>
    <property type="project" value="UniProtKB-SubCell"/>
</dbReference>
<evidence type="ECO:0000259" key="10">
    <source>
        <dbReference type="Pfam" id="PF03813"/>
    </source>
</evidence>
<evidence type="ECO:0000259" key="14">
    <source>
        <dbReference type="Pfam" id="PF17406"/>
    </source>
</evidence>
<dbReference type="Pfam" id="PF17403">
    <property type="entry name" value="Nrap_D2"/>
    <property type="match status" value="1"/>
</dbReference>
<comment type="subcellular location">
    <subcellularLocation>
        <location evidence="1">Chromosome</location>
    </subcellularLocation>
    <subcellularLocation>
        <location evidence="2 9">Nucleus</location>
        <location evidence="2 9">Nucleolus</location>
    </subcellularLocation>
</comment>
<dbReference type="Pfam" id="PF03813">
    <property type="entry name" value="Nrap"/>
    <property type="match status" value="1"/>
</dbReference>
<feature type="domain" description="Nrap protein" evidence="15">
    <location>
        <begin position="995"/>
        <end position="1131"/>
    </location>
</feature>
<evidence type="ECO:0000313" key="17">
    <source>
        <dbReference type="Proteomes" id="UP001159428"/>
    </source>
</evidence>
<feature type="domain" description="Nrap protein" evidence="10">
    <location>
        <begin position="160"/>
        <end position="302"/>
    </location>
</feature>
<name>A0AAU9X8A1_9CNID</name>
<evidence type="ECO:0000256" key="2">
    <source>
        <dbReference type="ARBA" id="ARBA00004604"/>
    </source>
</evidence>
<evidence type="ECO:0000313" key="16">
    <source>
        <dbReference type="EMBL" id="CAH3138657.1"/>
    </source>
</evidence>
<sequence>MKRRAQATDNSFGVDNISKKKAVVVNGEENDTKTTNYKDSLYRPPTSEEITSLKETENLFKSSLFRMQITELLAEVQPKKDRNKALDEVLHELNTLLLSLPDGEMVHEIEDHSWLPKETKFPLPSSLSPVKGKFCFRRPVSVKVVGSYLLGTVTKPNMNVDVAVEMPKECFQHKDYLNLRYHHKRALYLSIMASHLVNSSLFESVQFSHMNGEVLRPILVLQPEGKAGKQFVIRLHPSLSEGTFKPQRFSPTRNNVRQRWFKGEEGVADDTDDTGLPTFHYNASVLSDMFLERHLHHLYKCITDFPGMKDAVALIKVWLHQRELDKGQGGCTGFLVSMFISHLLLIKKINKQMSSYQILRVFLQFLGSTDWTKEGVTMTRENSDDTNVPSKADFHAGFDVVFVDPSGYLNLCAGMTGAQYKRLQHEARLSLEYLDSSFMDGFEILFMKSVPFIQTFDQFLQIPNISSLEVVCKKDDLLSHLIDHPGDWTPVITDWLLHLVDKGLGKRVDMLCFEPQAPCQWPVSKTPPDKSQKALTLGLLLNSDHSDVVLDTGPPADSAEAISWRSFWGEKSELRRFKDGSILEAVLWPCNSIAEKRIICERIIKHLLQRHGDVDTSSFTYVASQLDCVLQTHAESSKDGTGEEDAQRVNQVYNTLCKQIRALELPLSVSSLQGISPVFRGAEVVFPPRACFKNSKVKPQPGNENLADNVLLPSELKNTTWCPAMEVILQFETSGKWPDDLTAIQHIKAAFHIRLAELLKNECSLITAASHQHVDVLKDGFVFRVKIMHYREMVLLQKSDITQESKTDHEKKAKELEREITHLPLLTSTLHGIQQQFSGYSGTVRLAKRWLSAQLLFDHVTEECIELLVASLFFSPAPFTPPRSPLVGFLRFLHLLSSTDWQTTPIILNFNNDFSAEEYQEITSKFSNNRAQLPAVFISTPKDKFTSLWTKDKPSKQIVNRLSLLARESQSILEHQIKTCPLQTTDFKLIFRPPLDHYDVIIHLHNRLLSRRSQALDRVKHSTEEPSSSSPSVLLPVVNFDPSWLYLEELKEAFSDVAMFFHDVYGGNIVGVVWKPHSFEPAPFKILHAQHKMPLTTPQKGAKSSGSWVIPNIAAILSDFQTIGDGLVKKIEVMNG</sequence>
<evidence type="ECO:0000259" key="13">
    <source>
        <dbReference type="Pfam" id="PF17405"/>
    </source>
</evidence>
<dbReference type="InterPro" id="IPR005554">
    <property type="entry name" value="NOL6/Upt22"/>
</dbReference>
<feature type="domain" description="Nrap protein" evidence="14">
    <location>
        <begin position="837"/>
        <end position="993"/>
    </location>
</feature>
<protein>
    <recommendedName>
        <fullName evidence="4 9">Nucleolar protein 6</fullName>
    </recommendedName>
</protein>
<dbReference type="EMBL" id="CALNXJ010000032">
    <property type="protein sequence ID" value="CAH3138657.1"/>
    <property type="molecule type" value="Genomic_DNA"/>
</dbReference>
<dbReference type="GO" id="GO:0032545">
    <property type="term" value="C:CURI complex"/>
    <property type="evidence" value="ECO:0007669"/>
    <property type="project" value="TreeGrafter"/>
</dbReference>
<keyword evidence="6 9" id="KW-0694">RNA-binding</keyword>
<comment type="function">
    <text evidence="8">Part of the small subunit (SSU) processome, first precursor of the small eukaryotic ribosomal subunit. During the assembly of the SSU processome in the nucleolus, many ribosome biogenesis factors, an RNA chaperone and ribosomal proteins associate with the nascent pre-rRNA and work in concert to generate RNA folding, modifications, rearrangements and cleavage as well as targeted degradation of pre-ribosomal RNA by the RNA exosome.</text>
</comment>
<gene>
    <name evidence="16" type="ORF">PMEA_00018542</name>
</gene>
<evidence type="ECO:0000256" key="4">
    <source>
        <dbReference type="ARBA" id="ARBA00016437"/>
    </source>
</evidence>
<evidence type="ECO:0000256" key="5">
    <source>
        <dbReference type="ARBA" id="ARBA00022454"/>
    </source>
</evidence>
<feature type="domain" description="Nrap protein" evidence="13">
    <location>
        <begin position="625"/>
        <end position="835"/>
    </location>
</feature>
<evidence type="ECO:0000256" key="8">
    <source>
        <dbReference type="ARBA" id="ARBA00035000"/>
    </source>
</evidence>
<dbReference type="PANTHER" id="PTHR17972:SF0">
    <property type="entry name" value="NUCLEOLAR PROTEIN 6"/>
    <property type="match status" value="1"/>
</dbReference>
<proteinExistence type="inferred from homology"/>
<feature type="domain" description="Nrap protein" evidence="11">
    <location>
        <begin position="308"/>
        <end position="448"/>
    </location>
</feature>
<dbReference type="Pfam" id="PF17406">
    <property type="entry name" value="Nrap_D5"/>
    <property type="match status" value="1"/>
</dbReference>
<dbReference type="Gene3D" id="1.10.1410.10">
    <property type="match status" value="2"/>
</dbReference>
<evidence type="ECO:0000256" key="7">
    <source>
        <dbReference type="ARBA" id="ARBA00023242"/>
    </source>
</evidence>
<dbReference type="GO" id="GO:0003723">
    <property type="term" value="F:RNA binding"/>
    <property type="evidence" value="ECO:0007669"/>
    <property type="project" value="UniProtKB-KW"/>
</dbReference>
<comment type="similarity">
    <text evidence="3 9">Belongs to the NRAP family.</text>
</comment>
<dbReference type="InterPro" id="IPR035368">
    <property type="entry name" value="Nrap_D3"/>
</dbReference>
<evidence type="ECO:0000259" key="15">
    <source>
        <dbReference type="Pfam" id="PF17407"/>
    </source>
</evidence>
<organism evidence="16 17">
    <name type="scientific">Pocillopora meandrina</name>
    <dbReference type="NCBI Taxonomy" id="46732"/>
    <lineage>
        <taxon>Eukaryota</taxon>
        <taxon>Metazoa</taxon>
        <taxon>Cnidaria</taxon>
        <taxon>Anthozoa</taxon>
        <taxon>Hexacorallia</taxon>
        <taxon>Scleractinia</taxon>
        <taxon>Astrocoeniina</taxon>
        <taxon>Pocilloporidae</taxon>
        <taxon>Pocillopora</taxon>
    </lineage>
</organism>
<keyword evidence="7 9" id="KW-0539">Nucleus</keyword>
<accession>A0AAU9X8A1</accession>
<reference evidence="16 17" key="1">
    <citation type="submission" date="2022-05" db="EMBL/GenBank/DDBJ databases">
        <authorList>
            <consortium name="Genoscope - CEA"/>
            <person name="William W."/>
        </authorList>
    </citation>
    <scope>NUCLEOTIDE SEQUENCE [LARGE SCALE GENOMIC DNA]</scope>
</reference>
<dbReference type="InterPro" id="IPR035367">
    <property type="entry name" value="Nrap_D2"/>
</dbReference>
<evidence type="ECO:0000259" key="12">
    <source>
        <dbReference type="Pfam" id="PF17404"/>
    </source>
</evidence>
<feature type="domain" description="Nrap protein" evidence="12">
    <location>
        <begin position="453"/>
        <end position="611"/>
    </location>
</feature>
<dbReference type="PANTHER" id="PTHR17972">
    <property type="entry name" value="NUCLEOLAR RNA-ASSOCIATED PROTEIN"/>
    <property type="match status" value="1"/>
</dbReference>
<dbReference type="FunFam" id="1.10.1410.10:FF:000006">
    <property type="entry name" value="Nucleolar protein 6"/>
    <property type="match status" value="1"/>
</dbReference>
<dbReference type="GO" id="GO:0032040">
    <property type="term" value="C:small-subunit processome"/>
    <property type="evidence" value="ECO:0007669"/>
    <property type="project" value="TreeGrafter"/>
</dbReference>
<dbReference type="SUPFAM" id="SSF81631">
    <property type="entry name" value="PAP/OAS1 substrate-binding domain"/>
    <property type="match status" value="1"/>
</dbReference>
<dbReference type="InterPro" id="IPR035369">
    <property type="entry name" value="Nrap_D4"/>
</dbReference>